<gene>
    <name evidence="5" type="ORF">SAMN05192530_10884</name>
</gene>
<dbReference type="GO" id="GO:0005829">
    <property type="term" value="C:cytosol"/>
    <property type="evidence" value="ECO:0007669"/>
    <property type="project" value="TreeGrafter"/>
</dbReference>
<proteinExistence type="predicted"/>
<reference evidence="5 6" key="1">
    <citation type="submission" date="2016-10" db="EMBL/GenBank/DDBJ databases">
        <authorList>
            <person name="de Groot N.N."/>
        </authorList>
    </citation>
    <scope>NUCLEOTIDE SEQUENCE [LARGE SCALE GENOMIC DNA]</scope>
    <source>
        <strain evidence="6">L7-484,KACC 16230,DSM 25025</strain>
    </source>
</reference>
<keyword evidence="6" id="KW-1185">Reference proteome</keyword>
<dbReference type="SUPFAM" id="SSF54909">
    <property type="entry name" value="Dimeric alpha+beta barrel"/>
    <property type="match status" value="1"/>
</dbReference>
<evidence type="ECO:0000256" key="1">
    <source>
        <dbReference type="ARBA" id="ARBA00023015"/>
    </source>
</evidence>
<evidence type="ECO:0000313" key="5">
    <source>
        <dbReference type="EMBL" id="SDO57869.1"/>
    </source>
</evidence>
<dbReference type="Pfam" id="PF13404">
    <property type="entry name" value="HTH_AsnC-type"/>
    <property type="match status" value="1"/>
</dbReference>
<feature type="domain" description="HTH asnC-type" evidence="4">
    <location>
        <begin position="3"/>
        <end position="65"/>
    </location>
</feature>
<dbReference type="InterPro" id="IPR036390">
    <property type="entry name" value="WH_DNA-bd_sf"/>
</dbReference>
<evidence type="ECO:0000313" key="6">
    <source>
        <dbReference type="Proteomes" id="UP000198793"/>
    </source>
</evidence>
<keyword evidence="3" id="KW-0804">Transcription</keyword>
<dbReference type="SMART" id="SM00344">
    <property type="entry name" value="HTH_ASNC"/>
    <property type="match status" value="1"/>
</dbReference>
<evidence type="ECO:0000256" key="2">
    <source>
        <dbReference type="ARBA" id="ARBA00023125"/>
    </source>
</evidence>
<dbReference type="PRINTS" id="PR00033">
    <property type="entry name" value="HTHASNC"/>
</dbReference>
<dbReference type="Pfam" id="PF01037">
    <property type="entry name" value="AsnC_trans_reg"/>
    <property type="match status" value="1"/>
</dbReference>
<protein>
    <submittedName>
        <fullName evidence="5">DNA-binding transcriptional regulator, Lrp family</fullName>
    </submittedName>
</protein>
<organism evidence="5 6">
    <name type="scientific">Aureimonas jatrophae</name>
    <dbReference type="NCBI Taxonomy" id="1166073"/>
    <lineage>
        <taxon>Bacteria</taxon>
        <taxon>Pseudomonadati</taxon>
        <taxon>Pseudomonadota</taxon>
        <taxon>Alphaproteobacteria</taxon>
        <taxon>Hyphomicrobiales</taxon>
        <taxon>Aurantimonadaceae</taxon>
        <taxon>Aureimonas</taxon>
    </lineage>
</organism>
<dbReference type="InterPro" id="IPR019888">
    <property type="entry name" value="Tscrpt_reg_AsnC-like"/>
</dbReference>
<dbReference type="EMBL" id="FNIT01000008">
    <property type="protein sequence ID" value="SDO57869.1"/>
    <property type="molecule type" value="Genomic_DNA"/>
</dbReference>
<keyword evidence="1" id="KW-0805">Transcription regulation</keyword>
<dbReference type="SUPFAM" id="SSF46785">
    <property type="entry name" value="Winged helix' DNA-binding domain"/>
    <property type="match status" value="1"/>
</dbReference>
<dbReference type="InterPro" id="IPR019887">
    <property type="entry name" value="Tscrpt_reg_AsnC/Lrp_C"/>
</dbReference>
<accession>A0A1H0KPK6</accession>
<dbReference type="GO" id="GO:0043200">
    <property type="term" value="P:response to amino acid"/>
    <property type="evidence" value="ECO:0007669"/>
    <property type="project" value="TreeGrafter"/>
</dbReference>
<dbReference type="PROSITE" id="PS50956">
    <property type="entry name" value="HTH_ASNC_2"/>
    <property type="match status" value="1"/>
</dbReference>
<dbReference type="STRING" id="1166073.SAMN05192530_10884"/>
<dbReference type="InterPro" id="IPR036388">
    <property type="entry name" value="WH-like_DNA-bd_sf"/>
</dbReference>
<evidence type="ECO:0000256" key="3">
    <source>
        <dbReference type="ARBA" id="ARBA00023163"/>
    </source>
</evidence>
<dbReference type="OrthoDB" id="9809462at2"/>
<dbReference type="Gene3D" id="1.10.10.10">
    <property type="entry name" value="Winged helix-like DNA-binding domain superfamily/Winged helix DNA-binding domain"/>
    <property type="match status" value="1"/>
</dbReference>
<keyword evidence="2 5" id="KW-0238">DNA-binding</keyword>
<dbReference type="InterPro" id="IPR011008">
    <property type="entry name" value="Dimeric_a/b-barrel"/>
</dbReference>
<dbReference type="PANTHER" id="PTHR30154">
    <property type="entry name" value="LEUCINE-RESPONSIVE REGULATORY PROTEIN"/>
    <property type="match status" value="1"/>
</dbReference>
<sequence length="143" mass="15353">MEVTAKDRELLALLAENARMPVATLARRLAISRTTAQARLERLERLGVIAGYGVRLSETYASGLVRAHVLITIAPKSLGEVVAAIARVEAVTELHSVSGAFDLIAIVAAPSIAELDERIDGIGQIDGVERTQSSIILSTRLRR</sequence>
<dbReference type="InterPro" id="IPR000485">
    <property type="entry name" value="AsnC-type_HTH_dom"/>
</dbReference>
<dbReference type="Proteomes" id="UP000198793">
    <property type="component" value="Unassembled WGS sequence"/>
</dbReference>
<dbReference type="GO" id="GO:0043565">
    <property type="term" value="F:sequence-specific DNA binding"/>
    <property type="evidence" value="ECO:0007669"/>
    <property type="project" value="InterPro"/>
</dbReference>
<dbReference type="AlphaFoldDB" id="A0A1H0KPK6"/>
<name>A0A1H0KPK6_9HYPH</name>
<dbReference type="PANTHER" id="PTHR30154:SF53">
    <property type="entry name" value="HTH-TYPE TRANSCRIPTIONAL REGULATOR LRPC"/>
    <property type="match status" value="1"/>
</dbReference>
<dbReference type="RefSeq" id="WP_090675533.1">
    <property type="nucleotide sequence ID" value="NZ_FNIT01000008.1"/>
</dbReference>
<dbReference type="Gene3D" id="3.30.70.920">
    <property type="match status" value="1"/>
</dbReference>
<evidence type="ECO:0000259" key="4">
    <source>
        <dbReference type="PROSITE" id="PS50956"/>
    </source>
</evidence>